<evidence type="ECO:0000256" key="17">
    <source>
        <dbReference type="ARBA" id="ARBA00023187"/>
    </source>
</evidence>
<evidence type="ECO:0000256" key="20">
    <source>
        <dbReference type="SAM" id="MobiDB-lite"/>
    </source>
</evidence>
<dbReference type="GO" id="GO:0019863">
    <property type="term" value="F:IgE binding"/>
    <property type="evidence" value="ECO:0007669"/>
    <property type="project" value="UniProtKB-KW"/>
</dbReference>
<evidence type="ECO:0000256" key="1">
    <source>
        <dbReference type="ARBA" id="ARBA00004123"/>
    </source>
</evidence>
<feature type="compositionally biased region" description="Pro residues" evidence="20">
    <location>
        <begin position="85"/>
        <end position="95"/>
    </location>
</feature>
<dbReference type="Gene3D" id="2.60.120.200">
    <property type="match status" value="1"/>
</dbReference>
<keyword evidence="11" id="KW-0677">Repeat</keyword>
<accession>A0A5N5N5D2</accession>
<dbReference type="InterPro" id="IPR044156">
    <property type="entry name" value="Galectin-like"/>
</dbReference>
<evidence type="ECO:0000313" key="23">
    <source>
        <dbReference type="Proteomes" id="UP000327468"/>
    </source>
</evidence>
<keyword evidence="9" id="KW-0747">Spliceosome</keyword>
<dbReference type="GO" id="GO:0005737">
    <property type="term" value="C:cytoplasm"/>
    <property type="evidence" value="ECO:0007669"/>
    <property type="project" value="UniProtKB-SubCell"/>
</dbReference>
<dbReference type="GO" id="GO:0048030">
    <property type="term" value="F:disaccharide binding"/>
    <property type="evidence" value="ECO:0007669"/>
    <property type="project" value="TreeGrafter"/>
</dbReference>
<proteinExistence type="predicted"/>
<keyword evidence="18" id="KW-0539">Nucleus</keyword>
<evidence type="ECO:0000256" key="5">
    <source>
        <dbReference type="ARBA" id="ARBA00022525"/>
    </source>
</evidence>
<evidence type="ECO:0000256" key="11">
    <source>
        <dbReference type="ARBA" id="ARBA00022737"/>
    </source>
</evidence>
<keyword evidence="5" id="KW-0964">Secreted</keyword>
<evidence type="ECO:0000256" key="16">
    <source>
        <dbReference type="ARBA" id="ARBA00023157"/>
    </source>
</evidence>
<dbReference type="InterPro" id="IPR001079">
    <property type="entry name" value="Galectin_CRD"/>
</dbReference>
<dbReference type="GO" id="GO:0008380">
    <property type="term" value="P:RNA splicing"/>
    <property type="evidence" value="ECO:0007669"/>
    <property type="project" value="UniProtKB-KW"/>
</dbReference>
<evidence type="ECO:0000256" key="4">
    <source>
        <dbReference type="ARBA" id="ARBA00022490"/>
    </source>
</evidence>
<dbReference type="FunFam" id="2.60.120.200:FF:000023">
    <property type="entry name" value="Galectin"/>
    <property type="match status" value="1"/>
</dbReference>
<keyword evidence="4" id="KW-0963">Cytoplasm</keyword>
<keyword evidence="13" id="KW-0391">Immunity</keyword>
<reference evidence="22 23" key="1">
    <citation type="submission" date="2019-06" db="EMBL/GenBank/DDBJ databases">
        <title>A chromosome-scale genome assembly of the striped catfish, Pangasianodon hypophthalmus.</title>
        <authorList>
            <person name="Wen M."/>
            <person name="Zahm M."/>
            <person name="Roques C."/>
            <person name="Cabau C."/>
            <person name="Klopp C."/>
            <person name="Donnadieu C."/>
            <person name="Jouanno E."/>
            <person name="Avarre J.-C."/>
            <person name="Campet M."/>
            <person name="Ha T.T.T."/>
            <person name="Dugue R."/>
            <person name="Lampietro C."/>
            <person name="Louis A."/>
            <person name="Herpin A."/>
            <person name="Echchiki A."/>
            <person name="Berthelot C."/>
            <person name="Parey E."/>
            <person name="Roest-Crollius H."/>
            <person name="Braasch I."/>
            <person name="Postlethwait J."/>
            <person name="Bobe J."/>
            <person name="Montfort J."/>
            <person name="Bouchez O."/>
            <person name="Begum T."/>
            <person name="Schartl M."/>
            <person name="Guiguen Y."/>
        </authorList>
    </citation>
    <scope>NUCLEOTIDE SEQUENCE [LARGE SCALE GENOMIC DNA]</scope>
    <source>
        <strain evidence="22 23">Indonesia</strain>
        <tissue evidence="22">Blood</tissue>
    </source>
</reference>
<gene>
    <name evidence="22" type="ORF">PHYPO_G00015520</name>
</gene>
<dbReference type="GO" id="GO:0030593">
    <property type="term" value="P:neutrophil chemotaxis"/>
    <property type="evidence" value="ECO:0007669"/>
    <property type="project" value="TreeGrafter"/>
</dbReference>
<keyword evidence="7" id="KW-0399">Innate immunity</keyword>
<keyword evidence="14" id="KW-0389">IgE-binding protein</keyword>
<name>A0A5N5N5D2_PANHP</name>
<evidence type="ECO:0000256" key="6">
    <source>
        <dbReference type="ARBA" id="ARBA00022553"/>
    </source>
</evidence>
<evidence type="ECO:0000256" key="8">
    <source>
        <dbReference type="ARBA" id="ARBA00022664"/>
    </source>
</evidence>
<dbReference type="AlphaFoldDB" id="A0A5N5N5D2"/>
<evidence type="ECO:0000313" key="22">
    <source>
        <dbReference type="EMBL" id="KAB5562228.1"/>
    </source>
</evidence>
<evidence type="ECO:0000256" key="9">
    <source>
        <dbReference type="ARBA" id="ARBA00022728"/>
    </source>
</evidence>
<dbReference type="Pfam" id="PF00337">
    <property type="entry name" value="Gal-bind_lectin"/>
    <property type="match status" value="1"/>
</dbReference>
<dbReference type="GO" id="GO:0002548">
    <property type="term" value="P:monocyte chemotaxis"/>
    <property type="evidence" value="ECO:0007669"/>
    <property type="project" value="TreeGrafter"/>
</dbReference>
<feature type="domain" description="Galectin" evidence="21">
    <location>
        <begin position="105"/>
        <end position="236"/>
    </location>
</feature>
<evidence type="ECO:0000256" key="15">
    <source>
        <dbReference type="ARBA" id="ARBA00022990"/>
    </source>
</evidence>
<feature type="compositionally biased region" description="Polar residues" evidence="20">
    <location>
        <begin position="12"/>
        <end position="43"/>
    </location>
</feature>
<dbReference type="GO" id="GO:0005615">
    <property type="term" value="C:extracellular space"/>
    <property type="evidence" value="ECO:0007669"/>
    <property type="project" value="TreeGrafter"/>
</dbReference>
<dbReference type="PANTHER" id="PTHR11346">
    <property type="entry name" value="GALECTIN"/>
    <property type="match status" value="1"/>
</dbReference>
<evidence type="ECO:0000256" key="18">
    <source>
        <dbReference type="ARBA" id="ARBA00023242"/>
    </source>
</evidence>
<dbReference type="GO" id="GO:0030154">
    <property type="term" value="P:cell differentiation"/>
    <property type="evidence" value="ECO:0007669"/>
    <property type="project" value="UniProtKB-KW"/>
</dbReference>
<dbReference type="PANTHER" id="PTHR11346:SF26">
    <property type="entry name" value="GALECTIN-3"/>
    <property type="match status" value="1"/>
</dbReference>
<dbReference type="GO" id="GO:0045806">
    <property type="term" value="P:negative regulation of endocytosis"/>
    <property type="evidence" value="ECO:0007669"/>
    <property type="project" value="TreeGrafter"/>
</dbReference>
<comment type="subcellular location">
    <subcellularLocation>
        <location evidence="2">Cytoplasm</location>
    </subcellularLocation>
    <subcellularLocation>
        <location evidence="1">Nucleus</location>
    </subcellularLocation>
    <subcellularLocation>
        <location evidence="3">Secreted</location>
    </subcellularLocation>
</comment>
<keyword evidence="23" id="KW-1185">Reference proteome</keyword>
<evidence type="ECO:0000256" key="12">
    <source>
        <dbReference type="ARBA" id="ARBA00022782"/>
    </source>
</evidence>
<evidence type="ECO:0000256" key="3">
    <source>
        <dbReference type="ARBA" id="ARBA00004613"/>
    </source>
</evidence>
<dbReference type="SMART" id="SM00908">
    <property type="entry name" value="Gal-bind_lectin"/>
    <property type="match status" value="1"/>
</dbReference>
<dbReference type="GO" id="GO:0045087">
    <property type="term" value="P:innate immune response"/>
    <property type="evidence" value="ECO:0007669"/>
    <property type="project" value="UniProtKB-KW"/>
</dbReference>
<evidence type="ECO:0000256" key="13">
    <source>
        <dbReference type="ARBA" id="ARBA00022859"/>
    </source>
</evidence>
<dbReference type="GO" id="GO:0090280">
    <property type="term" value="P:positive regulation of calcium ion import"/>
    <property type="evidence" value="ECO:0007669"/>
    <property type="project" value="TreeGrafter"/>
</dbReference>
<dbReference type="GO" id="GO:0006397">
    <property type="term" value="P:mRNA processing"/>
    <property type="evidence" value="ECO:0007669"/>
    <property type="project" value="UniProtKB-KW"/>
</dbReference>
<dbReference type="InterPro" id="IPR013320">
    <property type="entry name" value="ConA-like_dom_sf"/>
</dbReference>
<dbReference type="SUPFAM" id="SSF49899">
    <property type="entry name" value="Concanavalin A-like lectins/glucanases"/>
    <property type="match status" value="1"/>
</dbReference>
<dbReference type="Proteomes" id="UP000327468">
    <property type="component" value="Chromosome 10"/>
</dbReference>
<keyword evidence="8" id="KW-0507">mRNA processing</keyword>
<dbReference type="CDD" id="cd00070">
    <property type="entry name" value="GLECT"/>
    <property type="match status" value="1"/>
</dbReference>
<organism evidence="22 23">
    <name type="scientific">Pangasianodon hypophthalmus</name>
    <name type="common">Striped catfish</name>
    <name type="synonym">Helicophagus hypophthalmus</name>
    <dbReference type="NCBI Taxonomy" id="310915"/>
    <lineage>
        <taxon>Eukaryota</taxon>
        <taxon>Metazoa</taxon>
        <taxon>Chordata</taxon>
        <taxon>Craniata</taxon>
        <taxon>Vertebrata</taxon>
        <taxon>Euteleostomi</taxon>
        <taxon>Actinopterygii</taxon>
        <taxon>Neopterygii</taxon>
        <taxon>Teleostei</taxon>
        <taxon>Ostariophysi</taxon>
        <taxon>Siluriformes</taxon>
        <taxon>Pangasiidae</taxon>
        <taxon>Pangasianodon</taxon>
    </lineage>
</organism>
<evidence type="ECO:0000256" key="14">
    <source>
        <dbReference type="ARBA" id="ARBA00022972"/>
    </source>
</evidence>
<dbReference type="SMART" id="SM00276">
    <property type="entry name" value="GLECT"/>
    <property type="match status" value="1"/>
</dbReference>
<keyword evidence="17" id="KW-0508">mRNA splicing</keyword>
<evidence type="ECO:0000256" key="2">
    <source>
        <dbReference type="ARBA" id="ARBA00004496"/>
    </source>
</evidence>
<dbReference type="PROSITE" id="PS51304">
    <property type="entry name" value="GALECTIN"/>
    <property type="match status" value="1"/>
</dbReference>
<dbReference type="GO" id="GO:0005681">
    <property type="term" value="C:spliceosomal complex"/>
    <property type="evidence" value="ECO:0007669"/>
    <property type="project" value="UniProtKB-KW"/>
</dbReference>
<keyword evidence="10 19" id="KW-0430">Lectin</keyword>
<feature type="compositionally biased region" description="Low complexity" evidence="20">
    <location>
        <begin position="44"/>
        <end position="62"/>
    </location>
</feature>
<dbReference type="GO" id="GO:0048246">
    <property type="term" value="P:macrophage chemotaxis"/>
    <property type="evidence" value="ECO:0007669"/>
    <property type="project" value="TreeGrafter"/>
</dbReference>
<evidence type="ECO:0000259" key="21">
    <source>
        <dbReference type="PROSITE" id="PS51304"/>
    </source>
</evidence>
<protein>
    <recommendedName>
        <fullName evidence="19">Galectin</fullName>
    </recommendedName>
</protein>
<dbReference type="OrthoDB" id="8942303at2759"/>
<evidence type="ECO:0000256" key="19">
    <source>
        <dbReference type="RuleBase" id="RU102079"/>
    </source>
</evidence>
<sequence length="239" mass="26507">MDLADALDSENTRSNQSLQQAGGPTWPGQPTNPSWPGQPQNPTWPGQPSGQPYQPWPGQQPSMPSWPNQPYQPALPGQPSQPSAPGWPGPVPPTAPQNVTLTVPLDMPLPHGVYDKLLITIKGEAKPDAKKFSINLAKNKDIAFHFNPRFDENGIKVLVRNTMINNVWGVEERTAPSFPFVPGKPFEVKILCTPNEYKVAVNMAHLLDYKHRLRELNQINHLTVFDDVKITSVHLDSLP</sequence>
<keyword evidence="6" id="KW-0597">Phosphoprotein</keyword>
<feature type="region of interest" description="Disordered" evidence="20">
    <location>
        <begin position="1"/>
        <end position="99"/>
    </location>
</feature>
<dbReference type="GO" id="GO:0043236">
    <property type="term" value="F:laminin binding"/>
    <property type="evidence" value="ECO:0007669"/>
    <property type="project" value="TreeGrafter"/>
</dbReference>
<evidence type="ECO:0000256" key="10">
    <source>
        <dbReference type="ARBA" id="ARBA00022734"/>
    </source>
</evidence>
<evidence type="ECO:0000256" key="7">
    <source>
        <dbReference type="ARBA" id="ARBA00022588"/>
    </source>
</evidence>
<dbReference type="GO" id="GO:0001772">
    <property type="term" value="C:immunological synapse"/>
    <property type="evidence" value="ECO:0007669"/>
    <property type="project" value="TreeGrafter"/>
</dbReference>
<keyword evidence="15" id="KW-0007">Acetylation</keyword>
<dbReference type="GO" id="GO:0050918">
    <property type="term" value="P:positive chemotaxis"/>
    <property type="evidence" value="ECO:0007669"/>
    <property type="project" value="TreeGrafter"/>
</dbReference>
<dbReference type="GO" id="GO:0048245">
    <property type="term" value="P:eosinophil chemotaxis"/>
    <property type="evidence" value="ECO:0007669"/>
    <property type="project" value="TreeGrafter"/>
</dbReference>
<comment type="caution">
    <text evidence="22">The sequence shown here is derived from an EMBL/GenBank/DDBJ whole genome shotgun (WGS) entry which is preliminary data.</text>
</comment>
<dbReference type="EMBL" id="VFJC01000011">
    <property type="protein sequence ID" value="KAB5562228.1"/>
    <property type="molecule type" value="Genomic_DNA"/>
</dbReference>
<keyword evidence="16" id="KW-1015">Disulfide bond</keyword>
<keyword evidence="12" id="KW-0221">Differentiation</keyword>
<dbReference type="GO" id="GO:2001237">
    <property type="term" value="P:negative regulation of extrinsic apoptotic signaling pathway"/>
    <property type="evidence" value="ECO:0007669"/>
    <property type="project" value="TreeGrafter"/>
</dbReference>